<evidence type="ECO:0000259" key="11">
    <source>
        <dbReference type="PROSITE" id="PS50287"/>
    </source>
</evidence>
<evidence type="ECO:0000256" key="6">
    <source>
        <dbReference type="PROSITE-ProRule" id="PRU00076"/>
    </source>
</evidence>
<feature type="disulfide bond" evidence="7">
    <location>
        <begin position="47"/>
        <end position="108"/>
    </location>
</feature>
<evidence type="ECO:0000256" key="9">
    <source>
        <dbReference type="SAM" id="Phobius"/>
    </source>
</evidence>
<feature type="compositionally biased region" description="Polar residues" evidence="8">
    <location>
        <begin position="308"/>
        <end position="327"/>
    </location>
</feature>
<accession>A0A2G8KDY0</accession>
<dbReference type="PROSITE" id="PS00022">
    <property type="entry name" value="EGF_1"/>
    <property type="match status" value="4"/>
</dbReference>
<dbReference type="Pfam" id="PF00530">
    <property type="entry name" value="SRCR"/>
    <property type="match status" value="1"/>
</dbReference>
<keyword evidence="13" id="KW-1185">Reference proteome</keyword>
<keyword evidence="1 6" id="KW-0245">EGF-like domain</keyword>
<dbReference type="PRINTS" id="PR00258">
    <property type="entry name" value="SPERACTRCPTR"/>
</dbReference>
<protein>
    <submittedName>
        <fullName evidence="12">Uncharacterized protein</fullName>
    </submittedName>
</protein>
<dbReference type="SMART" id="SM00179">
    <property type="entry name" value="EGF_CA"/>
    <property type="match status" value="4"/>
</dbReference>
<dbReference type="PANTHER" id="PTHR12916:SF9">
    <property type="entry name" value="NEUROGENIC LOCUS NOTCH HOMOLOG PROTEIN 1-RELATED"/>
    <property type="match status" value="1"/>
</dbReference>
<sequence>MTIHSHFRRSSCRRFNTQRRTSGSLLQWYMGYCCDNYWDDVNAWVVCRQLGMGNHGKATYSAFFGEGVGTIWMDRVGCAGDEVSLTECASRGWGVHSCGHHEDAGVYCQETAACLSSPCLNDARCVEQSFGYMCICQPGYQGENCENDANWCTIGSCLNGGTCVNHPDGTRCICDLGYYGDNCQYDANVCTYGSCLNGGTCVNQPNGTKCICDLGYYGDNCEYENTLTCKFRVCDNGATCVDQPDGIKCICPVGYHGNYCEYAPIEKNWVNVLGIISMVLCSVLIIAVAYLMYELKWKQRKTPPAPTPSTMDTSGVHHSSAKPTNQVRYDVGSDNPAISAGEDSIYEIKDGIYENSDN</sequence>
<dbReference type="Pfam" id="PF12661">
    <property type="entry name" value="hEGF"/>
    <property type="match status" value="1"/>
</dbReference>
<dbReference type="PANTHER" id="PTHR12916">
    <property type="entry name" value="CYTOCHROME C OXIDASE POLYPEPTIDE VIC-2"/>
    <property type="match status" value="1"/>
</dbReference>
<dbReference type="GO" id="GO:0005112">
    <property type="term" value="F:Notch binding"/>
    <property type="evidence" value="ECO:0007669"/>
    <property type="project" value="TreeGrafter"/>
</dbReference>
<keyword evidence="9" id="KW-1133">Transmembrane helix</keyword>
<dbReference type="PROSITE" id="PS50287">
    <property type="entry name" value="SRCR_2"/>
    <property type="match status" value="1"/>
</dbReference>
<feature type="disulfide bond" evidence="6">
    <location>
        <begin position="136"/>
        <end position="145"/>
    </location>
</feature>
<feature type="domain" description="EGF-like" evidence="10">
    <location>
        <begin position="148"/>
        <end position="184"/>
    </location>
</feature>
<keyword evidence="9" id="KW-0472">Membrane</keyword>
<dbReference type="InterPro" id="IPR001190">
    <property type="entry name" value="SRCR"/>
</dbReference>
<feature type="disulfide bond" evidence="7">
    <location>
        <begin position="78"/>
        <end position="88"/>
    </location>
</feature>
<feature type="disulfide bond" evidence="6">
    <location>
        <begin position="174"/>
        <end position="183"/>
    </location>
</feature>
<evidence type="ECO:0000256" key="1">
    <source>
        <dbReference type="ARBA" id="ARBA00022536"/>
    </source>
</evidence>
<evidence type="ECO:0000259" key="10">
    <source>
        <dbReference type="PROSITE" id="PS50026"/>
    </source>
</evidence>
<dbReference type="Gene3D" id="3.10.250.10">
    <property type="entry name" value="SRCR-like domain"/>
    <property type="match status" value="1"/>
</dbReference>
<evidence type="ECO:0000313" key="12">
    <source>
        <dbReference type="EMBL" id="PIK46175.1"/>
    </source>
</evidence>
<dbReference type="Gene3D" id="2.10.25.10">
    <property type="entry name" value="Laminin"/>
    <property type="match status" value="4"/>
</dbReference>
<dbReference type="InterPro" id="IPR000742">
    <property type="entry name" value="EGF"/>
</dbReference>
<dbReference type="SUPFAM" id="SSF56487">
    <property type="entry name" value="SRCR-like"/>
    <property type="match status" value="1"/>
</dbReference>
<dbReference type="Pfam" id="PF00008">
    <property type="entry name" value="EGF"/>
    <property type="match status" value="3"/>
</dbReference>
<dbReference type="InterPro" id="IPR013032">
    <property type="entry name" value="EGF-like_CS"/>
</dbReference>
<dbReference type="SMART" id="SM00181">
    <property type="entry name" value="EGF"/>
    <property type="match status" value="4"/>
</dbReference>
<dbReference type="CDD" id="cd00054">
    <property type="entry name" value="EGF_CA"/>
    <property type="match status" value="4"/>
</dbReference>
<dbReference type="SMART" id="SM00202">
    <property type="entry name" value="SR"/>
    <property type="match status" value="1"/>
</dbReference>
<dbReference type="GO" id="GO:0016020">
    <property type="term" value="C:membrane"/>
    <property type="evidence" value="ECO:0007669"/>
    <property type="project" value="InterPro"/>
</dbReference>
<gene>
    <name evidence="12" type="ORF">BSL78_16967</name>
</gene>
<keyword evidence="5" id="KW-0325">Glycoprotein</keyword>
<comment type="caution">
    <text evidence="6">Lacks conserved residue(s) required for the propagation of feature annotation.</text>
</comment>
<dbReference type="PROSITE" id="PS50026">
    <property type="entry name" value="EGF_3"/>
    <property type="match status" value="4"/>
</dbReference>
<dbReference type="FunFam" id="2.10.25.10:FF:000472">
    <property type="entry name" value="Uncharacterized protein, isoform A"/>
    <property type="match status" value="1"/>
</dbReference>
<keyword evidence="3" id="KW-0677">Repeat</keyword>
<dbReference type="STRING" id="307972.A0A2G8KDY0"/>
<keyword evidence="2" id="KW-0732">Signal</keyword>
<feature type="domain" description="EGF-like" evidence="10">
    <location>
        <begin position="110"/>
        <end position="146"/>
    </location>
</feature>
<feature type="transmembrane region" description="Helical" evidence="9">
    <location>
        <begin position="269"/>
        <end position="293"/>
    </location>
</feature>
<dbReference type="Proteomes" id="UP000230750">
    <property type="component" value="Unassembled WGS sequence"/>
</dbReference>
<evidence type="ECO:0000256" key="3">
    <source>
        <dbReference type="ARBA" id="ARBA00022737"/>
    </source>
</evidence>
<feature type="disulfide bond" evidence="6">
    <location>
        <begin position="212"/>
        <end position="221"/>
    </location>
</feature>
<dbReference type="SUPFAM" id="SSF57184">
    <property type="entry name" value="Growth factor receptor domain"/>
    <property type="match status" value="1"/>
</dbReference>
<keyword evidence="4 7" id="KW-1015">Disulfide bond</keyword>
<feature type="disulfide bond" evidence="6">
    <location>
        <begin position="251"/>
        <end position="260"/>
    </location>
</feature>
<dbReference type="SUPFAM" id="SSF57196">
    <property type="entry name" value="EGF/Laminin"/>
    <property type="match status" value="1"/>
</dbReference>
<evidence type="ECO:0000256" key="2">
    <source>
        <dbReference type="ARBA" id="ARBA00022729"/>
    </source>
</evidence>
<organism evidence="12 13">
    <name type="scientific">Stichopus japonicus</name>
    <name type="common">Sea cucumber</name>
    <dbReference type="NCBI Taxonomy" id="307972"/>
    <lineage>
        <taxon>Eukaryota</taxon>
        <taxon>Metazoa</taxon>
        <taxon>Echinodermata</taxon>
        <taxon>Eleutherozoa</taxon>
        <taxon>Echinozoa</taxon>
        <taxon>Holothuroidea</taxon>
        <taxon>Aspidochirotacea</taxon>
        <taxon>Aspidochirotida</taxon>
        <taxon>Stichopodidae</taxon>
        <taxon>Apostichopus</taxon>
    </lineage>
</organism>
<dbReference type="OrthoDB" id="283575at2759"/>
<comment type="caution">
    <text evidence="12">The sequence shown here is derived from an EMBL/GenBank/DDBJ whole genome shotgun (WGS) entry which is preliminary data.</text>
</comment>
<evidence type="ECO:0000256" key="8">
    <source>
        <dbReference type="SAM" id="MobiDB-lite"/>
    </source>
</evidence>
<dbReference type="AlphaFoldDB" id="A0A2G8KDY0"/>
<feature type="disulfide bond" evidence="7">
    <location>
        <begin position="34"/>
        <end position="98"/>
    </location>
</feature>
<dbReference type="InterPro" id="IPR036772">
    <property type="entry name" value="SRCR-like_dom_sf"/>
</dbReference>
<name>A0A2G8KDY0_STIJA</name>
<dbReference type="InterPro" id="IPR001881">
    <property type="entry name" value="EGF-like_Ca-bd_dom"/>
</dbReference>
<feature type="domain" description="EGF-like" evidence="10">
    <location>
        <begin position="186"/>
        <end position="222"/>
    </location>
</feature>
<evidence type="ECO:0000256" key="7">
    <source>
        <dbReference type="PROSITE-ProRule" id="PRU00196"/>
    </source>
</evidence>
<dbReference type="PROSITE" id="PS01186">
    <property type="entry name" value="EGF_2"/>
    <property type="match status" value="4"/>
</dbReference>
<feature type="domain" description="SRCR" evidence="11">
    <location>
        <begin position="31"/>
        <end position="109"/>
    </location>
</feature>
<feature type="domain" description="EGF-like" evidence="10">
    <location>
        <begin position="225"/>
        <end position="261"/>
    </location>
</feature>
<keyword evidence="9" id="KW-0812">Transmembrane</keyword>
<evidence type="ECO:0000313" key="13">
    <source>
        <dbReference type="Proteomes" id="UP000230750"/>
    </source>
</evidence>
<evidence type="ECO:0000256" key="4">
    <source>
        <dbReference type="ARBA" id="ARBA00023157"/>
    </source>
</evidence>
<feature type="region of interest" description="Disordered" evidence="8">
    <location>
        <begin position="300"/>
        <end position="339"/>
    </location>
</feature>
<proteinExistence type="predicted"/>
<dbReference type="FunFam" id="3.10.250.10:FF:000001">
    <property type="entry name" value="Lysyl oxidase 4 isoform X1"/>
    <property type="match status" value="1"/>
</dbReference>
<reference evidence="12 13" key="1">
    <citation type="journal article" date="2017" name="PLoS Biol.">
        <title>The sea cucumber genome provides insights into morphological evolution and visceral regeneration.</title>
        <authorList>
            <person name="Zhang X."/>
            <person name="Sun L."/>
            <person name="Yuan J."/>
            <person name="Sun Y."/>
            <person name="Gao Y."/>
            <person name="Zhang L."/>
            <person name="Li S."/>
            <person name="Dai H."/>
            <person name="Hamel J.F."/>
            <person name="Liu C."/>
            <person name="Yu Y."/>
            <person name="Liu S."/>
            <person name="Lin W."/>
            <person name="Guo K."/>
            <person name="Jin S."/>
            <person name="Xu P."/>
            <person name="Storey K.B."/>
            <person name="Huan P."/>
            <person name="Zhang T."/>
            <person name="Zhou Y."/>
            <person name="Zhang J."/>
            <person name="Lin C."/>
            <person name="Li X."/>
            <person name="Xing L."/>
            <person name="Huo D."/>
            <person name="Sun M."/>
            <person name="Wang L."/>
            <person name="Mercier A."/>
            <person name="Li F."/>
            <person name="Yang H."/>
            <person name="Xiang J."/>
        </authorList>
    </citation>
    <scope>NUCLEOTIDE SEQUENCE [LARGE SCALE GENOMIC DNA]</scope>
    <source>
        <strain evidence="12">Shaxun</strain>
        <tissue evidence="12">Muscle</tissue>
    </source>
</reference>
<dbReference type="InterPro" id="IPR009030">
    <property type="entry name" value="Growth_fac_rcpt_cys_sf"/>
</dbReference>
<evidence type="ECO:0000256" key="5">
    <source>
        <dbReference type="ARBA" id="ARBA00023180"/>
    </source>
</evidence>
<dbReference type="EMBL" id="MRZV01000661">
    <property type="protein sequence ID" value="PIK46175.1"/>
    <property type="molecule type" value="Genomic_DNA"/>
</dbReference>
<dbReference type="GO" id="GO:0005509">
    <property type="term" value="F:calcium ion binding"/>
    <property type="evidence" value="ECO:0007669"/>
    <property type="project" value="InterPro"/>
</dbReference>
<dbReference type="GO" id="GO:0007219">
    <property type="term" value="P:Notch signaling pathway"/>
    <property type="evidence" value="ECO:0007669"/>
    <property type="project" value="TreeGrafter"/>
</dbReference>